<dbReference type="EMBL" id="LN855194">
    <property type="protein sequence ID" value="CDQ06402.1"/>
    <property type="molecule type" value="Genomic_DNA"/>
</dbReference>
<dbReference type="GO" id="GO:0004555">
    <property type="term" value="F:alpha,alpha-trehalase activity"/>
    <property type="evidence" value="ECO:0007669"/>
    <property type="project" value="UniProtKB-EC"/>
</dbReference>
<sequence>MLVEVLGTLQRKGLLQFPGGIPASLIRSSKQQWDYPNGFAPINHMVIEGLRKSNHPM</sequence>
<dbReference type="InterPro" id="IPR008928">
    <property type="entry name" value="6-hairpin_glycosidase_sf"/>
</dbReference>
<evidence type="ECO:0000256" key="1">
    <source>
        <dbReference type="ARBA" id="ARBA00001576"/>
    </source>
</evidence>
<dbReference type="Pfam" id="PF01204">
    <property type="entry name" value="Trehalase"/>
    <property type="match status" value="1"/>
</dbReference>
<reference evidence="7" key="1">
    <citation type="journal article" date="2007" name="Science">
        <title>Draft genome of the filarial nematode parasite Brugia malayi.</title>
        <authorList>
            <person name="Ghedin E."/>
            <person name="Wang S."/>
            <person name="Spiro D."/>
            <person name="Caler E."/>
            <person name="Zhao Q."/>
            <person name="Crabtree J."/>
            <person name="Allen J.E."/>
            <person name="Delcher A.L."/>
            <person name="Guiliano D.B."/>
            <person name="Miranda-Saavedra D."/>
            <person name="Angiuoli S.V."/>
            <person name="Creasy T."/>
            <person name="Amedeo P."/>
            <person name="Haas B."/>
            <person name="El-Sayed N.M."/>
            <person name="Wortman J.R."/>
            <person name="Feldblyum T."/>
            <person name="Tallon L."/>
            <person name="Schatz M."/>
            <person name="Shumway M."/>
            <person name="Koo H."/>
            <person name="Salzberg S.L."/>
            <person name="Schobel S."/>
            <person name="Pertea M."/>
            <person name="Pop M."/>
            <person name="White O."/>
            <person name="Barton G.J."/>
            <person name="Carlow C.K."/>
            <person name="Crawford M.J."/>
            <person name="Daub J."/>
            <person name="Dimmic M.W."/>
            <person name="Estes C.F."/>
            <person name="Foster J.M."/>
            <person name="Ganatra M."/>
            <person name="Gregory W.F."/>
            <person name="Johnson N.M."/>
            <person name="Jin J."/>
            <person name="Komuniecki R."/>
            <person name="Korf I."/>
            <person name="Kumar S."/>
            <person name="Laney S."/>
            <person name="Li B.W."/>
            <person name="Li W."/>
            <person name="Lindblom T.H."/>
            <person name="Lustigman S."/>
            <person name="Ma D."/>
            <person name="Maina C.V."/>
            <person name="Martin D.M."/>
            <person name="McCarter J.P."/>
            <person name="McReynolds L."/>
            <person name="Mitreva M."/>
            <person name="Nutman T.B."/>
            <person name="Parkinson J."/>
            <person name="Peregrin-Alvarez J.M."/>
            <person name="Poole C."/>
            <person name="Ren Q."/>
            <person name="Saunders L."/>
            <person name="Sluder A.E."/>
            <person name="Smith K."/>
            <person name="Stanke M."/>
            <person name="Unnasch T.R."/>
            <person name="Ware J."/>
            <person name="Wei A.D."/>
            <person name="Weil G."/>
            <person name="Williams D.J."/>
            <person name="Zhang Y."/>
            <person name="Williams S.A."/>
            <person name="Fraser-Liggett C."/>
            <person name="Slatko B."/>
            <person name="Blaxter M.L."/>
            <person name="Scott A.L."/>
        </authorList>
    </citation>
    <scope>NUCLEOTIDE SEQUENCE</scope>
    <source>
        <strain evidence="7">FR3</strain>
    </source>
</reference>
<dbReference type="PANTHER" id="PTHR23403:SF1">
    <property type="entry name" value="TREHALASE"/>
    <property type="match status" value="1"/>
</dbReference>
<dbReference type="AlphaFoldDB" id="A0A0J9YB99"/>
<dbReference type="InterPro" id="IPR001661">
    <property type="entry name" value="Glyco_hydro_37"/>
</dbReference>
<evidence type="ECO:0000256" key="3">
    <source>
        <dbReference type="ARBA" id="ARBA00012757"/>
    </source>
</evidence>
<gene>
    <name evidence="8" type="primary">bma-tre-5.3</name>
    <name evidence="7 8" type="ORF">Bm7970</name>
    <name evidence="7" type="ORF">BM_Bm7970</name>
</gene>
<reference evidence="7" key="2">
    <citation type="submission" date="2012-12" db="EMBL/GenBank/DDBJ databases">
        <authorList>
            <person name="Gao Y.W."/>
            <person name="Fan S.T."/>
            <person name="Sun H.T."/>
            <person name="Wang Z."/>
            <person name="Gao X.L."/>
            <person name="Li Y.G."/>
            <person name="Wang T.C."/>
            <person name="Zhang K."/>
            <person name="Xu W.W."/>
            <person name="Yu Z.J."/>
            <person name="Xia X.Z."/>
        </authorList>
    </citation>
    <scope>NUCLEOTIDE SEQUENCE</scope>
    <source>
        <strain evidence="7">FR3</strain>
    </source>
</reference>
<evidence type="ECO:0000256" key="5">
    <source>
        <dbReference type="ARBA" id="ARBA00030473"/>
    </source>
</evidence>
<comment type="catalytic activity">
    <reaction evidence="1">
        <text>alpha,alpha-trehalose + H2O = alpha-D-glucose + beta-D-glucose</text>
        <dbReference type="Rhea" id="RHEA:32675"/>
        <dbReference type="ChEBI" id="CHEBI:15377"/>
        <dbReference type="ChEBI" id="CHEBI:15903"/>
        <dbReference type="ChEBI" id="CHEBI:16551"/>
        <dbReference type="ChEBI" id="CHEBI:17925"/>
        <dbReference type="EC" id="3.2.1.28"/>
    </reaction>
</comment>
<evidence type="ECO:0000256" key="2">
    <source>
        <dbReference type="ARBA" id="ARBA00005615"/>
    </source>
</evidence>
<organism evidence="7">
    <name type="scientific">Brugia malayi</name>
    <name type="common">Filarial nematode worm</name>
    <dbReference type="NCBI Taxonomy" id="6279"/>
    <lineage>
        <taxon>Eukaryota</taxon>
        <taxon>Metazoa</taxon>
        <taxon>Ecdysozoa</taxon>
        <taxon>Nematoda</taxon>
        <taxon>Chromadorea</taxon>
        <taxon>Rhabditida</taxon>
        <taxon>Spirurina</taxon>
        <taxon>Spiruromorpha</taxon>
        <taxon>Filarioidea</taxon>
        <taxon>Onchocercidae</taxon>
        <taxon>Brugia</taxon>
    </lineage>
</organism>
<comment type="similarity">
    <text evidence="2">Belongs to the glycosyl hydrolase 37 family.</text>
</comment>
<protein>
    <recommendedName>
        <fullName evidence="4">Trehalase</fullName>
        <ecNumber evidence="3">3.2.1.28</ecNumber>
    </recommendedName>
    <alternativeName>
        <fullName evidence="5">Alpha,alpha-trehalase</fullName>
    </alternativeName>
    <alternativeName>
        <fullName evidence="6">Alpha,alpha-trehalose glucohydrolase</fullName>
    </alternativeName>
</protein>
<dbReference type="PANTHER" id="PTHR23403">
    <property type="entry name" value="TREHALASE"/>
    <property type="match status" value="1"/>
</dbReference>
<proteinExistence type="inferred from homology"/>
<dbReference type="GO" id="GO:0005993">
    <property type="term" value="P:trehalose catabolic process"/>
    <property type="evidence" value="ECO:0007669"/>
    <property type="project" value="TreeGrafter"/>
</dbReference>
<evidence type="ECO:0000256" key="6">
    <source>
        <dbReference type="ARBA" id="ARBA00031637"/>
    </source>
</evidence>
<dbReference type="InterPro" id="IPR012341">
    <property type="entry name" value="6hp_glycosidase-like_sf"/>
</dbReference>
<dbReference type="Gene3D" id="1.50.10.10">
    <property type="match status" value="1"/>
</dbReference>
<evidence type="ECO:0000256" key="4">
    <source>
        <dbReference type="ARBA" id="ARBA00019905"/>
    </source>
</evidence>
<evidence type="ECO:0000313" key="8">
    <source>
        <dbReference type="WormBase" id="Bm7970"/>
    </source>
</evidence>
<dbReference type="EC" id="3.2.1.28" evidence="3"/>
<dbReference type="SUPFAM" id="SSF48208">
    <property type="entry name" value="Six-hairpin glycosidases"/>
    <property type="match status" value="1"/>
</dbReference>
<accession>A0A0J9YB99</accession>
<evidence type="ECO:0000313" key="7">
    <source>
        <dbReference type="EMBL" id="CDQ06402.1"/>
    </source>
</evidence>
<name>A0A0J9YB99_BRUMA</name>
<dbReference type="WormBase" id="Bm7970">
    <property type="protein sequence ID" value="BM39887"/>
    <property type="gene ID" value="WBGene00228231"/>
    <property type="gene designation" value="Bma-tre-5.3"/>
</dbReference>